<name>A0ABP7D8D2_9ACTN</name>
<evidence type="ECO:0000313" key="3">
    <source>
        <dbReference type="EMBL" id="GAA3700720.1"/>
    </source>
</evidence>
<keyword evidence="4" id="KW-1185">Reference proteome</keyword>
<reference evidence="4" key="1">
    <citation type="journal article" date="2019" name="Int. J. Syst. Evol. Microbiol.">
        <title>The Global Catalogue of Microorganisms (GCM) 10K type strain sequencing project: providing services to taxonomists for standard genome sequencing and annotation.</title>
        <authorList>
            <consortium name="The Broad Institute Genomics Platform"/>
            <consortium name="The Broad Institute Genome Sequencing Center for Infectious Disease"/>
            <person name="Wu L."/>
            <person name="Ma J."/>
        </authorList>
    </citation>
    <scope>NUCLEOTIDE SEQUENCE [LARGE SCALE GENOMIC DNA]</scope>
    <source>
        <strain evidence="4">JCM 16904</strain>
    </source>
</reference>
<evidence type="ECO:0000256" key="1">
    <source>
        <dbReference type="SAM" id="MobiDB-lite"/>
    </source>
</evidence>
<feature type="domain" description="Transposase IS4 N-terminal" evidence="2">
    <location>
        <begin position="3"/>
        <end position="74"/>
    </location>
</feature>
<protein>
    <recommendedName>
        <fullName evidence="2">Transposase IS4 N-terminal domain-containing protein</fullName>
    </recommendedName>
</protein>
<accession>A0ABP7D8D2</accession>
<evidence type="ECO:0000313" key="4">
    <source>
        <dbReference type="Proteomes" id="UP001500902"/>
    </source>
</evidence>
<dbReference type="InterPro" id="IPR024473">
    <property type="entry name" value="Transposases_IS4_N"/>
</dbReference>
<gene>
    <name evidence="3" type="ORF">GCM10022224_078210</name>
</gene>
<organism evidence="3 4">
    <name type="scientific">Nonomuraea antimicrobica</name>
    <dbReference type="NCBI Taxonomy" id="561173"/>
    <lineage>
        <taxon>Bacteria</taxon>
        <taxon>Bacillati</taxon>
        <taxon>Actinomycetota</taxon>
        <taxon>Actinomycetes</taxon>
        <taxon>Streptosporangiales</taxon>
        <taxon>Streptosporangiaceae</taxon>
        <taxon>Nonomuraea</taxon>
    </lineage>
</organism>
<sequence length="109" mass="11887">MTIPRQALDAAIATRGCRERRVRKLPTHVVIYLLIALCLCPDDDYEEVAEKLTGMLALVPGARWQAPTRGAIAQPASAWEVSRSRTCSSRSPGLQRPSRRQARGCTAGG</sequence>
<proteinExistence type="predicted"/>
<dbReference type="Pfam" id="PF13006">
    <property type="entry name" value="Nterm_IS4"/>
    <property type="match status" value="1"/>
</dbReference>
<dbReference type="RefSeq" id="WP_425568733.1">
    <property type="nucleotide sequence ID" value="NZ_BAAAZP010000163.1"/>
</dbReference>
<dbReference type="Proteomes" id="UP001500902">
    <property type="component" value="Unassembled WGS sequence"/>
</dbReference>
<comment type="caution">
    <text evidence="3">The sequence shown here is derived from an EMBL/GenBank/DDBJ whole genome shotgun (WGS) entry which is preliminary data.</text>
</comment>
<evidence type="ECO:0000259" key="2">
    <source>
        <dbReference type="Pfam" id="PF13006"/>
    </source>
</evidence>
<feature type="region of interest" description="Disordered" evidence="1">
    <location>
        <begin position="83"/>
        <end position="109"/>
    </location>
</feature>
<dbReference type="EMBL" id="BAAAZP010000163">
    <property type="protein sequence ID" value="GAA3700720.1"/>
    <property type="molecule type" value="Genomic_DNA"/>
</dbReference>